<dbReference type="GO" id="GO:0016020">
    <property type="term" value="C:membrane"/>
    <property type="evidence" value="ECO:0007669"/>
    <property type="project" value="InterPro"/>
</dbReference>
<reference evidence="3" key="1">
    <citation type="journal article" date="2008" name="Nat. Genet.">
        <title>The Pristionchus pacificus genome provides a unique perspective on nematode lifestyle and parasitism.</title>
        <authorList>
            <person name="Dieterich C."/>
            <person name="Clifton S.W."/>
            <person name="Schuster L.N."/>
            <person name="Chinwalla A."/>
            <person name="Delehaunty K."/>
            <person name="Dinkelacker I."/>
            <person name="Fulton L."/>
            <person name="Fulton R."/>
            <person name="Godfrey J."/>
            <person name="Minx P."/>
            <person name="Mitreva M."/>
            <person name="Roeseler W."/>
            <person name="Tian H."/>
            <person name="Witte H."/>
            <person name="Yang S.P."/>
            <person name="Wilson R.K."/>
            <person name="Sommer R.J."/>
        </authorList>
    </citation>
    <scope>NUCLEOTIDE SEQUENCE [LARGE SCALE GENOMIC DNA]</scope>
    <source>
        <strain evidence="3">PS312</strain>
    </source>
</reference>
<sequence>MFLSNFLNRNITDELSPLFEIIYCVEIRFRVIFGVVNAYGFVLARIALLAHQYFGDRNYVVNWYLILATVQKDVFLSYMVILFGVLEGADDDEHRHFSCRASVDSRVISIKIYPGNHTDLFLVILGTEIFSKSRYRRDVVWSQRRLDMKNDDAHRHQHPREPQNCEFQRINIFELCQIPPDLPDSFANGLIYFITNIVTMTFFSVCAIVGIIVYTAIHRHNSRELESTKVRSDTDTYSVSRSRQIKENIALLRLFKKVALPLILCSLPAFGLTFLYVLIPPNIGFDTLRHICVALNDVWLSLSCVLVISRILLLERKIVRYLLRMSIDEKHLPSQETEYEVATKTYFDMLRKEWQ</sequence>
<dbReference type="PANTHER" id="PTHR47521:SF7">
    <property type="entry name" value="SERPENTINE RECEPTOR CLASS EPSILON-6"/>
    <property type="match status" value="1"/>
</dbReference>
<comment type="similarity">
    <text evidence="1">Belongs to the nematode receptor-like protein sre family.</text>
</comment>
<dbReference type="EnsemblMetazoa" id="PPA07396.1">
    <property type="protein sequence ID" value="PPA07396.1"/>
    <property type="gene ID" value="WBGene00096950"/>
</dbReference>
<dbReference type="GO" id="GO:0007606">
    <property type="term" value="P:sensory perception of chemical stimulus"/>
    <property type="evidence" value="ECO:0007669"/>
    <property type="project" value="InterPro"/>
</dbReference>
<keyword evidence="3" id="KW-1185">Reference proteome</keyword>
<protein>
    <submittedName>
        <fullName evidence="2">G protein-coupled receptor</fullName>
    </submittedName>
</protein>
<accession>A0A8R1YC62</accession>
<dbReference type="PANTHER" id="PTHR47521">
    <property type="entry name" value="SERPENTINE RECEPTOR, CLASS E (EPSILON)-RELATED"/>
    <property type="match status" value="1"/>
</dbReference>
<dbReference type="InterPro" id="IPR052860">
    <property type="entry name" value="NRL-GPCR1"/>
</dbReference>
<dbReference type="AlphaFoldDB" id="A0A2A6CGI1"/>
<proteinExistence type="inferred from homology"/>
<evidence type="ECO:0000256" key="1">
    <source>
        <dbReference type="ARBA" id="ARBA00006803"/>
    </source>
</evidence>
<dbReference type="InterPro" id="IPR004151">
    <property type="entry name" value="7TM_GPCR_serpentine_rcpt_Sre"/>
</dbReference>
<dbReference type="Proteomes" id="UP000005239">
    <property type="component" value="Unassembled WGS sequence"/>
</dbReference>
<evidence type="ECO:0000313" key="2">
    <source>
        <dbReference type="EnsemblMetazoa" id="PPA07396.1"/>
    </source>
</evidence>
<reference evidence="2" key="2">
    <citation type="submission" date="2022-06" db="UniProtKB">
        <authorList>
            <consortium name="EnsemblMetazoa"/>
        </authorList>
    </citation>
    <scope>IDENTIFICATION</scope>
    <source>
        <strain evidence="2">PS312</strain>
    </source>
</reference>
<dbReference type="OrthoDB" id="5819751at2759"/>
<organism evidence="2 3">
    <name type="scientific">Pristionchus pacificus</name>
    <name type="common">Parasitic nematode worm</name>
    <dbReference type="NCBI Taxonomy" id="54126"/>
    <lineage>
        <taxon>Eukaryota</taxon>
        <taxon>Metazoa</taxon>
        <taxon>Ecdysozoa</taxon>
        <taxon>Nematoda</taxon>
        <taxon>Chromadorea</taxon>
        <taxon>Rhabditida</taxon>
        <taxon>Rhabditina</taxon>
        <taxon>Diplogasteromorpha</taxon>
        <taxon>Diplogasteroidea</taxon>
        <taxon>Neodiplogasteridae</taxon>
        <taxon>Pristionchus</taxon>
    </lineage>
</organism>
<gene>
    <name evidence="2" type="primary">WBGene00096950</name>
</gene>
<accession>A0A2A6CGI1</accession>
<evidence type="ECO:0000313" key="3">
    <source>
        <dbReference type="Proteomes" id="UP000005239"/>
    </source>
</evidence>
<name>A0A2A6CGI1_PRIPA</name>
<dbReference type="Pfam" id="PF03125">
    <property type="entry name" value="Sre"/>
    <property type="match status" value="1"/>
</dbReference>